<keyword evidence="10" id="KW-0456">Lyase</keyword>
<dbReference type="PANTHER" id="PTHR43622">
    <property type="entry name" value="3-DEHYDROQUINATE SYNTHASE"/>
    <property type="match status" value="1"/>
</dbReference>
<proteinExistence type="predicted"/>
<evidence type="ECO:0000256" key="6">
    <source>
        <dbReference type="ARBA" id="ARBA00022741"/>
    </source>
</evidence>
<reference evidence="14" key="1">
    <citation type="submission" date="2021-03" db="EMBL/GenBank/DDBJ databases">
        <title>Acanthopleuribacteraceae sp. M133.</title>
        <authorList>
            <person name="Wang G."/>
        </authorList>
    </citation>
    <scope>NUCLEOTIDE SEQUENCE</scope>
    <source>
        <strain evidence="14">M133</strain>
    </source>
</reference>
<evidence type="ECO:0000256" key="11">
    <source>
        <dbReference type="ARBA" id="ARBA00023285"/>
    </source>
</evidence>
<feature type="domain" description="3-dehydroquinate synthase N-terminal" evidence="12">
    <location>
        <begin position="66"/>
        <end position="177"/>
    </location>
</feature>
<dbReference type="Gene3D" id="3.40.50.1970">
    <property type="match status" value="1"/>
</dbReference>
<name>A0A8A4U2L0_SULCO</name>
<keyword evidence="6" id="KW-0547">Nucleotide-binding</keyword>
<dbReference type="GO" id="GO:0046872">
    <property type="term" value="F:metal ion binding"/>
    <property type="evidence" value="ECO:0007669"/>
    <property type="project" value="UniProtKB-KW"/>
</dbReference>
<dbReference type="Gene3D" id="1.20.1090.10">
    <property type="entry name" value="Dehydroquinate synthase-like - alpha domain"/>
    <property type="match status" value="1"/>
</dbReference>
<dbReference type="CDD" id="cd08195">
    <property type="entry name" value="DHQS"/>
    <property type="match status" value="1"/>
</dbReference>
<evidence type="ECO:0000256" key="4">
    <source>
        <dbReference type="ARBA" id="ARBA00022605"/>
    </source>
</evidence>
<dbReference type="GO" id="GO:0000166">
    <property type="term" value="F:nucleotide binding"/>
    <property type="evidence" value="ECO:0007669"/>
    <property type="project" value="UniProtKB-KW"/>
</dbReference>
<evidence type="ECO:0000256" key="1">
    <source>
        <dbReference type="ARBA" id="ARBA00001911"/>
    </source>
</evidence>
<dbReference type="Pfam" id="PF01761">
    <property type="entry name" value="DHQ_synthase"/>
    <property type="match status" value="1"/>
</dbReference>
<dbReference type="KEGG" id="scor:J3U87_10905"/>
<keyword evidence="8" id="KW-0520">NAD</keyword>
<sequence>MILQQFHVNQSCISFGHACFAEALTATPLDAYSTVFAVSQANIWDFHGQALRAVLPPAFQDRHLYLMPDGEATKNLETFGKLMEWLADHKADRHSLLLVLGGGVVGDLSGFVASCYMRGMDWIYVPTTLLAQQDASIGGKTAVNLPHGKNLVGHFWEPRAVIIDSSVLSTLPIRQIHAGYMEFLKHGMLDGPELLAKAMDLPVQPERWQDHMAVLAEGVAVKARIVREDPLERGKRRLLNLGHTLGHALESYTRYQCFLHGEAVGIGLLFAVLLGRRLGGRHEWRGLAETVRTRLPGFDPRAWDREAVLDLTLIDKKGVAGQIPWIVPFAPGEIEIVKGVDRQHLVSAYDELVELLS</sequence>
<accession>A0A8A4U2L0</accession>
<evidence type="ECO:0000313" key="15">
    <source>
        <dbReference type="Proteomes" id="UP000663929"/>
    </source>
</evidence>
<gene>
    <name evidence="14" type="ORF">J3U87_10905</name>
</gene>
<keyword evidence="7" id="KW-0862">Zinc</keyword>
<dbReference type="AlphaFoldDB" id="A0A8A4U2L0"/>
<dbReference type="InterPro" id="IPR050071">
    <property type="entry name" value="Dehydroquinate_synthase"/>
</dbReference>
<dbReference type="RefSeq" id="WP_237383063.1">
    <property type="nucleotide sequence ID" value="NZ_CP071793.1"/>
</dbReference>
<dbReference type="Pfam" id="PF24621">
    <property type="entry name" value="DHQS_C"/>
    <property type="match status" value="1"/>
</dbReference>
<evidence type="ECO:0000313" key="14">
    <source>
        <dbReference type="EMBL" id="QTD52965.1"/>
    </source>
</evidence>
<dbReference type="EMBL" id="CP071793">
    <property type="protein sequence ID" value="QTD52965.1"/>
    <property type="molecule type" value="Genomic_DNA"/>
</dbReference>
<dbReference type="GO" id="GO:0009073">
    <property type="term" value="P:aromatic amino acid family biosynthetic process"/>
    <property type="evidence" value="ECO:0007669"/>
    <property type="project" value="UniProtKB-KW"/>
</dbReference>
<evidence type="ECO:0000256" key="9">
    <source>
        <dbReference type="ARBA" id="ARBA00023141"/>
    </source>
</evidence>
<dbReference type="InterPro" id="IPR030960">
    <property type="entry name" value="DHQS/DOIS_N"/>
</dbReference>
<evidence type="ECO:0000259" key="13">
    <source>
        <dbReference type="Pfam" id="PF24621"/>
    </source>
</evidence>
<dbReference type="PIRSF" id="PIRSF001455">
    <property type="entry name" value="DHQ_synth"/>
    <property type="match status" value="1"/>
</dbReference>
<keyword evidence="4" id="KW-0028">Amino-acid biosynthesis</keyword>
<evidence type="ECO:0000256" key="10">
    <source>
        <dbReference type="ARBA" id="ARBA00023239"/>
    </source>
</evidence>
<dbReference type="InterPro" id="IPR030963">
    <property type="entry name" value="DHQ_synth_fam"/>
</dbReference>
<dbReference type="Proteomes" id="UP000663929">
    <property type="component" value="Chromosome"/>
</dbReference>
<keyword evidence="9" id="KW-0057">Aromatic amino acid biosynthesis</keyword>
<evidence type="ECO:0000259" key="12">
    <source>
        <dbReference type="Pfam" id="PF01761"/>
    </source>
</evidence>
<dbReference type="GO" id="GO:0003856">
    <property type="term" value="F:3-dehydroquinate synthase activity"/>
    <property type="evidence" value="ECO:0007669"/>
    <property type="project" value="TreeGrafter"/>
</dbReference>
<dbReference type="SUPFAM" id="SSF56796">
    <property type="entry name" value="Dehydroquinate synthase-like"/>
    <property type="match status" value="1"/>
</dbReference>
<comment type="cofactor">
    <cofactor evidence="2">
        <name>Co(2+)</name>
        <dbReference type="ChEBI" id="CHEBI:48828"/>
    </cofactor>
</comment>
<comment type="cofactor">
    <cofactor evidence="3">
        <name>Zn(2+)</name>
        <dbReference type="ChEBI" id="CHEBI:29105"/>
    </cofactor>
</comment>
<keyword evidence="5" id="KW-0479">Metal-binding</keyword>
<comment type="cofactor">
    <cofactor evidence="1">
        <name>NAD(+)</name>
        <dbReference type="ChEBI" id="CHEBI:57540"/>
    </cofactor>
</comment>
<evidence type="ECO:0000256" key="8">
    <source>
        <dbReference type="ARBA" id="ARBA00023027"/>
    </source>
</evidence>
<feature type="domain" description="3-dehydroquinate synthase C-terminal" evidence="13">
    <location>
        <begin position="179"/>
        <end position="317"/>
    </location>
</feature>
<evidence type="ECO:0000256" key="2">
    <source>
        <dbReference type="ARBA" id="ARBA00001941"/>
    </source>
</evidence>
<dbReference type="GO" id="GO:0008652">
    <property type="term" value="P:amino acid biosynthetic process"/>
    <property type="evidence" value="ECO:0007669"/>
    <property type="project" value="UniProtKB-KW"/>
</dbReference>
<keyword evidence="11" id="KW-0170">Cobalt</keyword>
<evidence type="ECO:0000256" key="3">
    <source>
        <dbReference type="ARBA" id="ARBA00001947"/>
    </source>
</evidence>
<dbReference type="PANTHER" id="PTHR43622:SF7">
    <property type="entry name" value="3-DEHYDROQUINATE SYNTHASE, CHLOROPLASTIC"/>
    <property type="match status" value="1"/>
</dbReference>
<dbReference type="FunFam" id="3.40.50.1970:FF:000007">
    <property type="entry name" value="Pentafunctional AROM polypeptide"/>
    <property type="match status" value="1"/>
</dbReference>
<keyword evidence="15" id="KW-1185">Reference proteome</keyword>
<evidence type="ECO:0000256" key="5">
    <source>
        <dbReference type="ARBA" id="ARBA00022723"/>
    </source>
</evidence>
<organism evidence="14 15">
    <name type="scientific">Sulfidibacter corallicola</name>
    <dbReference type="NCBI Taxonomy" id="2818388"/>
    <lineage>
        <taxon>Bacteria</taxon>
        <taxon>Pseudomonadati</taxon>
        <taxon>Acidobacteriota</taxon>
        <taxon>Holophagae</taxon>
        <taxon>Acanthopleuribacterales</taxon>
        <taxon>Acanthopleuribacteraceae</taxon>
        <taxon>Sulfidibacter</taxon>
    </lineage>
</organism>
<protein>
    <submittedName>
        <fullName evidence="14">3-dehydroquinate synthase</fullName>
    </submittedName>
</protein>
<evidence type="ECO:0000256" key="7">
    <source>
        <dbReference type="ARBA" id="ARBA00022833"/>
    </source>
</evidence>
<dbReference type="InterPro" id="IPR056179">
    <property type="entry name" value="DHQS_C"/>
</dbReference>